<keyword evidence="11" id="KW-0234">DNA repair</keyword>
<dbReference type="PANTHER" id="PTHR33693">
    <property type="entry name" value="TYPE-5 URACIL-DNA GLYCOSYLASE"/>
    <property type="match status" value="1"/>
</dbReference>
<organism evidence="13 14">
    <name type="scientific">Sabulicella glaciei</name>
    <dbReference type="NCBI Taxonomy" id="2984948"/>
    <lineage>
        <taxon>Bacteria</taxon>
        <taxon>Pseudomonadati</taxon>
        <taxon>Pseudomonadota</taxon>
        <taxon>Alphaproteobacteria</taxon>
        <taxon>Acetobacterales</taxon>
        <taxon>Acetobacteraceae</taxon>
        <taxon>Sabulicella</taxon>
    </lineage>
</organism>
<keyword evidence="9" id="KW-0408">Iron</keyword>
<evidence type="ECO:0000256" key="8">
    <source>
        <dbReference type="ARBA" id="ARBA00022801"/>
    </source>
</evidence>
<name>A0ABT3NZP7_9PROT</name>
<evidence type="ECO:0000256" key="9">
    <source>
        <dbReference type="ARBA" id="ARBA00023004"/>
    </source>
</evidence>
<comment type="caution">
    <text evidence="13">The sequence shown here is derived from an EMBL/GenBank/DDBJ whole genome shotgun (WGS) entry which is preliminary data.</text>
</comment>
<protein>
    <recommendedName>
        <fullName evidence="4">Type-4 uracil-DNA glycosylase</fullName>
        <ecNumber evidence="3">3.2.2.27</ecNumber>
    </recommendedName>
</protein>
<evidence type="ECO:0000256" key="2">
    <source>
        <dbReference type="ARBA" id="ARBA00006521"/>
    </source>
</evidence>
<evidence type="ECO:0000313" key="14">
    <source>
        <dbReference type="Proteomes" id="UP001526430"/>
    </source>
</evidence>
<dbReference type="InterPro" id="IPR036895">
    <property type="entry name" value="Uracil-DNA_glycosylase-like_sf"/>
</dbReference>
<dbReference type="InterPro" id="IPR005122">
    <property type="entry name" value="Uracil-DNA_glycosylase-like"/>
</dbReference>
<sequence>MEDTTRQALLAALSWQAAMGADEAILAEPQRRDLPVPEPVQAPTLPRPALALLRPPGGVAAELAAGATTLEALREAMARFEGSPLRETASQLVFADGVPSASVMVIGEAPGADEDRMGRPFVGVSGRLMDRMMATIGLSRESNLYITNILPYRPPGNRTPSDAEVALFMPFLHRHIALARPHLLVLAGGVSAKGLLQTREGITRLRGKWHKFTSSHGEVIPALPTLHPAYLLRNPIAKRDAWRDLLALRRKLNDGGNVTI</sequence>
<keyword evidence="5" id="KW-0004">4Fe-4S</keyword>
<dbReference type="EMBL" id="JAPFQI010000019">
    <property type="protein sequence ID" value="MCW8087642.1"/>
    <property type="molecule type" value="Genomic_DNA"/>
</dbReference>
<feature type="domain" description="Uracil-DNA glycosylase-like" evidence="12">
    <location>
        <begin position="94"/>
        <end position="246"/>
    </location>
</feature>
<keyword evidence="7" id="KW-0227">DNA damage</keyword>
<comment type="catalytic activity">
    <reaction evidence="1">
        <text>Hydrolyzes single-stranded DNA or mismatched double-stranded DNA and polynucleotides, releasing free uracil.</text>
        <dbReference type="EC" id="3.2.2.27"/>
    </reaction>
</comment>
<comment type="similarity">
    <text evidence="2">Belongs to the uracil-DNA glycosylase (UDG) superfamily. Type 4 (UDGa) family.</text>
</comment>
<evidence type="ECO:0000256" key="5">
    <source>
        <dbReference type="ARBA" id="ARBA00022485"/>
    </source>
</evidence>
<keyword evidence="10" id="KW-0411">Iron-sulfur</keyword>
<dbReference type="RefSeq" id="WP_301591849.1">
    <property type="nucleotide sequence ID" value="NZ_JAPFQI010000019.1"/>
</dbReference>
<accession>A0ABT3NZP7</accession>
<dbReference type="PANTHER" id="PTHR33693:SF1">
    <property type="entry name" value="TYPE-4 URACIL-DNA GLYCOSYLASE"/>
    <property type="match status" value="1"/>
</dbReference>
<keyword evidence="14" id="KW-1185">Reference proteome</keyword>
<gene>
    <name evidence="13" type="ORF">OF850_18610</name>
</gene>
<proteinExistence type="inferred from homology"/>
<dbReference type="EC" id="3.2.2.27" evidence="3"/>
<reference evidence="13 14" key="1">
    <citation type="submission" date="2022-10" db="EMBL/GenBank/DDBJ databases">
        <title>Roseococcus glaciei nov., sp. nov., isolated from glacier.</title>
        <authorList>
            <person name="Liu Q."/>
            <person name="Xin Y.-H."/>
        </authorList>
    </citation>
    <scope>NUCLEOTIDE SEQUENCE [LARGE SCALE GENOMIC DNA]</scope>
    <source>
        <strain evidence="13 14">MDT2-1-1</strain>
    </source>
</reference>
<dbReference type="Proteomes" id="UP001526430">
    <property type="component" value="Unassembled WGS sequence"/>
</dbReference>
<evidence type="ECO:0000256" key="11">
    <source>
        <dbReference type="ARBA" id="ARBA00023204"/>
    </source>
</evidence>
<evidence type="ECO:0000313" key="13">
    <source>
        <dbReference type="EMBL" id="MCW8087642.1"/>
    </source>
</evidence>
<evidence type="ECO:0000256" key="1">
    <source>
        <dbReference type="ARBA" id="ARBA00001400"/>
    </source>
</evidence>
<dbReference type="InterPro" id="IPR051536">
    <property type="entry name" value="UDG_Type-4/5"/>
</dbReference>
<dbReference type="NCBIfam" id="TIGR00758">
    <property type="entry name" value="UDG_fam4"/>
    <property type="match status" value="1"/>
</dbReference>
<evidence type="ECO:0000256" key="3">
    <source>
        <dbReference type="ARBA" id="ARBA00012030"/>
    </source>
</evidence>
<evidence type="ECO:0000256" key="4">
    <source>
        <dbReference type="ARBA" id="ARBA00019403"/>
    </source>
</evidence>
<dbReference type="Gene3D" id="3.40.470.10">
    <property type="entry name" value="Uracil-DNA glycosylase-like domain"/>
    <property type="match status" value="1"/>
</dbReference>
<evidence type="ECO:0000256" key="10">
    <source>
        <dbReference type="ARBA" id="ARBA00023014"/>
    </source>
</evidence>
<keyword evidence="8" id="KW-0378">Hydrolase</keyword>
<dbReference type="InterPro" id="IPR005273">
    <property type="entry name" value="Ura-DNA_glyco_family4"/>
</dbReference>
<dbReference type="CDD" id="cd10030">
    <property type="entry name" value="UDG-F4_TTUDGA_SPO1dp_like"/>
    <property type="match status" value="1"/>
</dbReference>
<dbReference type="Pfam" id="PF03167">
    <property type="entry name" value="UDG"/>
    <property type="match status" value="1"/>
</dbReference>
<dbReference type="SMART" id="SM00986">
    <property type="entry name" value="UDG"/>
    <property type="match status" value="1"/>
</dbReference>
<evidence type="ECO:0000256" key="6">
    <source>
        <dbReference type="ARBA" id="ARBA00022723"/>
    </source>
</evidence>
<dbReference type="SMART" id="SM00987">
    <property type="entry name" value="UreE_C"/>
    <property type="match status" value="1"/>
</dbReference>
<evidence type="ECO:0000256" key="7">
    <source>
        <dbReference type="ARBA" id="ARBA00022763"/>
    </source>
</evidence>
<evidence type="ECO:0000259" key="12">
    <source>
        <dbReference type="SMART" id="SM00986"/>
    </source>
</evidence>
<keyword evidence="6" id="KW-0479">Metal-binding</keyword>
<dbReference type="SUPFAM" id="SSF52141">
    <property type="entry name" value="Uracil-DNA glycosylase-like"/>
    <property type="match status" value="1"/>
</dbReference>